<dbReference type="OrthoDB" id="28296at2759"/>
<dbReference type="Proteomes" id="UP000179807">
    <property type="component" value="Unassembled WGS sequence"/>
</dbReference>
<dbReference type="Gene3D" id="2.60.120.920">
    <property type="match status" value="2"/>
</dbReference>
<gene>
    <name evidence="1" type="ORF">TRFO_08486</name>
</gene>
<name>A0A1J4JLF0_9EUKA</name>
<comment type="caution">
    <text evidence="1">The sequence shown here is derived from an EMBL/GenBank/DDBJ whole genome shotgun (WGS) entry which is preliminary data.</text>
</comment>
<reference evidence="1" key="1">
    <citation type="submission" date="2016-10" db="EMBL/GenBank/DDBJ databases">
        <authorList>
            <person name="Benchimol M."/>
            <person name="Almeida L.G."/>
            <person name="Vasconcelos A.T."/>
            <person name="Perreira-Neves A."/>
            <person name="Rosa I.A."/>
            <person name="Tasca T."/>
            <person name="Bogo M.R."/>
            <person name="de Souza W."/>
        </authorList>
    </citation>
    <scope>NUCLEOTIDE SEQUENCE [LARGE SCALE GENOMIC DNA]</scope>
    <source>
        <strain evidence="1">K</strain>
    </source>
</reference>
<evidence type="ECO:0000313" key="2">
    <source>
        <dbReference type="Proteomes" id="UP000179807"/>
    </source>
</evidence>
<dbReference type="VEuPathDB" id="TrichDB:TRFO_08486"/>
<accession>A0A1J4JLF0</accession>
<evidence type="ECO:0008006" key="3">
    <source>
        <dbReference type="Google" id="ProtNLM"/>
    </source>
</evidence>
<protein>
    <recommendedName>
        <fullName evidence="3">SPRY domain-containing protein</fullName>
    </recommendedName>
</protein>
<sequence>MLEIIKESTGEYVPDEDGIFTSYGDFYISLDPQKNSDNFGKQSAFSFLFLKIHHNSDIEFGLIDENGEKLAFNYFQYISMVRSSHINPQISIDAIGVLINLYLKDGNLHIYINNVLFEQTYPFYSEKSLFYLKITNKVRGECIFATSIRNKTENDRFFPCYEPEFWTLDNYKKCISDFTICLNDSSSTQFNPVISNKPLMKLPGYPNLRYFEVQIRNYSNRYRNDWFSLGLTTKILIDTSNYTSPTSNYTNKVNLIKKSNAFGYIFAGDEIFYKNNHFPINIKNKIIGSLRVNTLGFGIENNRLFFTLNGTREDIDWVCNPEKEYFPFISMTCIGIELTLNFGQMPFEYEKIKPFEGWTTWFPYHEHKFRLGMSPHRHLLNAFLSFGRNQNIPNPLLYKYELPPEGMYEAHFLRLDSPELIGMGLGPFDFRVGDMIGWDTSCIGLHSDDGYLFYQTGSGTMNVVPDYFIKTGTTETCAIKDSNVTYYIDRMKKADIGRNFTYERYPVITARGSVQFVLNFGESPFYAIQKDDEDEDAVQLFNKLKVKMTNSKLDEYGLKIDDVIESHDRTFRGTVAGELNGMVYVYIHNFQGAFPLVENNKYEIMLNYRIVYRKNSLWQKVLINTKYPEIVDISKSSMNCLYATPFGLSFILGETEKGNYVLRPVLDLMNNTPSLLLNVLPENIMNGVFGKIKPLNDNEEDHGIQMFDIVTENNKDYAMVLGKPDDSDNQFICWNGAKIIVINPPKKVILNPLGYGSIKSQIGMIITSSYIGMQKGGRYYPFDYTGSNGSQLEIKYKEILQFPFNNGCEAPPILFSLLKLLNDYCIYNKDSETKLIESNNNSVEINESDLFYSTSTIDENSPCPSVDLVTSIEYNGVVISATKSRKPL</sequence>
<dbReference type="RefSeq" id="XP_068352376.1">
    <property type="nucleotide sequence ID" value="XM_068494315.1"/>
</dbReference>
<proteinExistence type="predicted"/>
<dbReference type="GeneID" id="94829019"/>
<dbReference type="InterPro" id="IPR043136">
    <property type="entry name" value="B30.2/SPRY_sf"/>
</dbReference>
<organism evidence="1 2">
    <name type="scientific">Tritrichomonas foetus</name>
    <dbReference type="NCBI Taxonomy" id="1144522"/>
    <lineage>
        <taxon>Eukaryota</taxon>
        <taxon>Metamonada</taxon>
        <taxon>Parabasalia</taxon>
        <taxon>Tritrichomonadida</taxon>
        <taxon>Tritrichomonadidae</taxon>
        <taxon>Tritrichomonas</taxon>
    </lineage>
</organism>
<keyword evidence="2" id="KW-1185">Reference proteome</keyword>
<evidence type="ECO:0000313" key="1">
    <source>
        <dbReference type="EMBL" id="OHS99239.1"/>
    </source>
</evidence>
<dbReference type="AlphaFoldDB" id="A0A1J4JLF0"/>
<dbReference type="EMBL" id="MLAK01001015">
    <property type="protein sequence ID" value="OHS99239.1"/>
    <property type="molecule type" value="Genomic_DNA"/>
</dbReference>